<dbReference type="Proteomes" id="UP000319514">
    <property type="component" value="Unassembled WGS sequence"/>
</dbReference>
<evidence type="ECO:0000313" key="4">
    <source>
        <dbReference type="Proteomes" id="UP000319514"/>
    </source>
</evidence>
<protein>
    <submittedName>
        <fullName evidence="3">Anti-sigma regulatory factor (Ser/Thr protein kinase)</fullName>
    </submittedName>
</protein>
<dbReference type="PANTHER" id="PTHR35526:SF3">
    <property type="entry name" value="ANTI-SIGMA-F FACTOR RSBW"/>
    <property type="match status" value="1"/>
</dbReference>
<reference evidence="3 4" key="1">
    <citation type="submission" date="2019-06" db="EMBL/GenBank/DDBJ databases">
        <title>Sequencing the genomes of 1000 actinobacteria strains.</title>
        <authorList>
            <person name="Klenk H.-P."/>
        </authorList>
    </citation>
    <scope>NUCLEOTIDE SEQUENCE [LARGE SCALE GENOMIC DNA]</scope>
    <source>
        <strain evidence="3 4">DSM 18082</strain>
    </source>
</reference>
<comment type="caution">
    <text evidence="3">The sequence shown here is derived from an EMBL/GenBank/DDBJ whole genome shotgun (WGS) entry which is preliminary data.</text>
</comment>
<dbReference type="AlphaFoldDB" id="A0A542Z9E9"/>
<keyword evidence="1" id="KW-0723">Serine/threonine-protein kinase</keyword>
<organism evidence="3 4">
    <name type="scientific">Oryzihumus leptocrescens</name>
    <dbReference type="NCBI Taxonomy" id="297536"/>
    <lineage>
        <taxon>Bacteria</taxon>
        <taxon>Bacillati</taxon>
        <taxon>Actinomycetota</taxon>
        <taxon>Actinomycetes</taxon>
        <taxon>Micrococcales</taxon>
        <taxon>Intrasporangiaceae</taxon>
        <taxon>Oryzihumus</taxon>
    </lineage>
</organism>
<dbReference type="CDD" id="cd16936">
    <property type="entry name" value="HATPase_RsbW-like"/>
    <property type="match status" value="1"/>
</dbReference>
<dbReference type="Pfam" id="PF13581">
    <property type="entry name" value="HATPase_c_2"/>
    <property type="match status" value="1"/>
</dbReference>
<feature type="domain" description="Histidine kinase/HSP90-like ATPase" evidence="2">
    <location>
        <begin position="18"/>
        <end position="136"/>
    </location>
</feature>
<evidence type="ECO:0000259" key="2">
    <source>
        <dbReference type="Pfam" id="PF13581"/>
    </source>
</evidence>
<dbReference type="InterPro" id="IPR050267">
    <property type="entry name" value="Anti-sigma-factor_SerPK"/>
</dbReference>
<keyword evidence="1" id="KW-0808">Transferase</keyword>
<keyword evidence="4" id="KW-1185">Reference proteome</keyword>
<evidence type="ECO:0000313" key="3">
    <source>
        <dbReference type="EMBL" id="TQL56932.1"/>
    </source>
</evidence>
<proteinExistence type="predicted"/>
<dbReference type="InterPro" id="IPR003594">
    <property type="entry name" value="HATPase_dom"/>
</dbReference>
<dbReference type="Gene3D" id="3.30.565.10">
    <property type="entry name" value="Histidine kinase-like ATPase, C-terminal domain"/>
    <property type="match status" value="1"/>
</dbReference>
<dbReference type="EMBL" id="VFOQ01000002">
    <property type="protein sequence ID" value="TQL56932.1"/>
    <property type="molecule type" value="Genomic_DNA"/>
</dbReference>
<dbReference type="InterPro" id="IPR036890">
    <property type="entry name" value="HATPase_C_sf"/>
</dbReference>
<sequence length="145" mass="15712">MMGTGTGANGVHERLRLPATEVAPRLARRRVVEFCRELGEDIAMAAELLTSELVTNAVIHPRPSATAHSDVAAIVLHLHRTPDRLRVEVIDHDPEPLQPAGPADDLSHGWGLQLLDRLATSWGAQPLSVEVGKTVWFEIHASADG</sequence>
<name>A0A542Z9E9_9MICO</name>
<keyword evidence="1" id="KW-0418">Kinase</keyword>
<accession>A0A542Z9E9</accession>
<gene>
    <name evidence="3" type="ORF">FB474_3698</name>
</gene>
<dbReference type="GO" id="GO:0004674">
    <property type="term" value="F:protein serine/threonine kinase activity"/>
    <property type="evidence" value="ECO:0007669"/>
    <property type="project" value="UniProtKB-KW"/>
</dbReference>
<dbReference type="PANTHER" id="PTHR35526">
    <property type="entry name" value="ANTI-SIGMA-F FACTOR RSBW-RELATED"/>
    <property type="match status" value="1"/>
</dbReference>
<evidence type="ECO:0000256" key="1">
    <source>
        <dbReference type="ARBA" id="ARBA00022527"/>
    </source>
</evidence>